<dbReference type="Proteomes" id="UP000026961">
    <property type="component" value="Chromosome 2"/>
</dbReference>
<dbReference type="Gramene" id="OGLUM02G00780.1">
    <property type="protein sequence ID" value="OGLUM02G00780.1"/>
    <property type="gene ID" value="OGLUM02G00780"/>
</dbReference>
<feature type="compositionally biased region" description="Polar residues" evidence="1">
    <location>
        <begin position="31"/>
        <end position="40"/>
    </location>
</feature>
<dbReference type="STRING" id="40148.A0A0D9YL83"/>
<proteinExistence type="predicted"/>
<name>A0A0D9YL83_9ORYZ</name>
<accession>A0A0D9YL83</accession>
<feature type="region of interest" description="Disordered" evidence="1">
    <location>
        <begin position="1"/>
        <end position="40"/>
    </location>
</feature>
<dbReference type="EnsemblPlants" id="OGLUM02G00780.1">
    <property type="protein sequence ID" value="OGLUM02G00780.1"/>
    <property type="gene ID" value="OGLUM02G00780"/>
</dbReference>
<evidence type="ECO:0000313" key="3">
    <source>
        <dbReference type="Proteomes" id="UP000026961"/>
    </source>
</evidence>
<feature type="region of interest" description="Disordered" evidence="1">
    <location>
        <begin position="58"/>
        <end position="97"/>
    </location>
</feature>
<evidence type="ECO:0000313" key="2">
    <source>
        <dbReference type="EnsemblPlants" id="OGLUM02G00780.1"/>
    </source>
</evidence>
<dbReference type="AlphaFoldDB" id="A0A0D9YL83"/>
<dbReference type="HOGENOM" id="CLU_1549963_0_0_1"/>
<feature type="compositionally biased region" description="Polar residues" evidence="1">
    <location>
        <begin position="58"/>
        <end position="72"/>
    </location>
</feature>
<reference evidence="2" key="2">
    <citation type="submission" date="2018-05" db="EMBL/GenBank/DDBJ databases">
        <title>OgluRS3 (Oryza glumaepatula Reference Sequence Version 3).</title>
        <authorList>
            <person name="Zhang J."/>
            <person name="Kudrna D."/>
            <person name="Lee S."/>
            <person name="Talag J."/>
            <person name="Welchert J."/>
            <person name="Wing R.A."/>
        </authorList>
    </citation>
    <scope>NUCLEOTIDE SEQUENCE [LARGE SCALE GENOMIC DNA]</scope>
</reference>
<protein>
    <submittedName>
        <fullName evidence="2">Uncharacterized protein</fullName>
    </submittedName>
</protein>
<sequence>MPMPHGTYRAAGAQPHAPSPHLQQLRMPSPYATSHGNQHQRPSILASLLPFVLPSSSDPSLTAPPSLNTVVHRTSGPLNAGAGSQHAGSQISGVNPSGSSASASLNTWLTARLALTSEARGTVSSTEVDLAVRVSLLHLDWARFRLDETCDASDGYVDDEVVTGEAHAAPWMD</sequence>
<evidence type="ECO:0000256" key="1">
    <source>
        <dbReference type="SAM" id="MobiDB-lite"/>
    </source>
</evidence>
<reference evidence="2" key="1">
    <citation type="submission" date="2015-04" db="UniProtKB">
        <authorList>
            <consortium name="EnsemblPlants"/>
        </authorList>
    </citation>
    <scope>IDENTIFICATION</scope>
</reference>
<organism evidence="2">
    <name type="scientific">Oryza glumipatula</name>
    <dbReference type="NCBI Taxonomy" id="40148"/>
    <lineage>
        <taxon>Eukaryota</taxon>
        <taxon>Viridiplantae</taxon>
        <taxon>Streptophyta</taxon>
        <taxon>Embryophyta</taxon>
        <taxon>Tracheophyta</taxon>
        <taxon>Spermatophyta</taxon>
        <taxon>Magnoliopsida</taxon>
        <taxon>Liliopsida</taxon>
        <taxon>Poales</taxon>
        <taxon>Poaceae</taxon>
        <taxon>BOP clade</taxon>
        <taxon>Oryzoideae</taxon>
        <taxon>Oryzeae</taxon>
        <taxon>Oryzinae</taxon>
        <taxon>Oryza</taxon>
    </lineage>
</organism>
<keyword evidence="3" id="KW-1185">Reference proteome</keyword>
<feature type="compositionally biased region" description="Polar residues" evidence="1">
    <location>
        <begin position="86"/>
        <end position="97"/>
    </location>
</feature>